<sequence>MKKKPSTQPLVTVRPPRKAGLLRKAARLGATIVAARVAAATGKKGVVGIVAGVGAKRVIMRHPLGALFVTGAYLAGKAYEAKREVDRKRSVRALPDKSGEAVLIEAPVKARRGKA</sequence>
<name>A0A846M4D2_9SPHN</name>
<reference evidence="1 2" key="1">
    <citation type="submission" date="2020-03" db="EMBL/GenBank/DDBJ databases">
        <title>Genomic Encyclopedia of Type Strains, Phase IV (KMG-IV): sequencing the most valuable type-strain genomes for metagenomic binning, comparative biology and taxonomic classification.</title>
        <authorList>
            <person name="Goeker M."/>
        </authorList>
    </citation>
    <scope>NUCLEOTIDE SEQUENCE [LARGE SCALE GENOMIC DNA]</scope>
    <source>
        <strain evidence="1 2">DSM 21299</strain>
    </source>
</reference>
<organism evidence="1 2">
    <name type="scientific">Sphingobium vermicomposti</name>
    <dbReference type="NCBI Taxonomy" id="529005"/>
    <lineage>
        <taxon>Bacteria</taxon>
        <taxon>Pseudomonadati</taxon>
        <taxon>Pseudomonadota</taxon>
        <taxon>Alphaproteobacteria</taxon>
        <taxon>Sphingomonadales</taxon>
        <taxon>Sphingomonadaceae</taxon>
        <taxon>Sphingobium</taxon>
    </lineage>
</organism>
<accession>A0A846M4D2</accession>
<dbReference type="RefSeq" id="WP_167303348.1">
    <property type="nucleotide sequence ID" value="NZ_JAASQR010000002.1"/>
</dbReference>
<comment type="caution">
    <text evidence="1">The sequence shown here is derived from an EMBL/GenBank/DDBJ whole genome shotgun (WGS) entry which is preliminary data.</text>
</comment>
<evidence type="ECO:0000313" key="1">
    <source>
        <dbReference type="EMBL" id="NIJ16759.1"/>
    </source>
</evidence>
<evidence type="ECO:0000313" key="2">
    <source>
        <dbReference type="Proteomes" id="UP000576821"/>
    </source>
</evidence>
<proteinExistence type="predicted"/>
<gene>
    <name evidence="1" type="ORF">FHS54_001725</name>
</gene>
<dbReference type="AlphaFoldDB" id="A0A846M4D2"/>
<protein>
    <submittedName>
        <fullName evidence="1">Uncharacterized protein</fullName>
    </submittedName>
</protein>
<keyword evidence="2" id="KW-1185">Reference proteome</keyword>
<dbReference type="Proteomes" id="UP000576821">
    <property type="component" value="Unassembled WGS sequence"/>
</dbReference>
<dbReference type="EMBL" id="JAASQR010000002">
    <property type="protein sequence ID" value="NIJ16759.1"/>
    <property type="molecule type" value="Genomic_DNA"/>
</dbReference>